<evidence type="ECO:0000313" key="2">
    <source>
        <dbReference type="EMBL" id="MEA9356011.1"/>
    </source>
</evidence>
<name>A0ABU5VSN4_9BACT</name>
<dbReference type="InterPro" id="IPR001387">
    <property type="entry name" value="Cro/C1-type_HTH"/>
</dbReference>
<protein>
    <submittedName>
        <fullName evidence="2">Helix-turn-helix transcriptional regulator</fullName>
    </submittedName>
</protein>
<keyword evidence="3" id="KW-1185">Reference proteome</keyword>
<dbReference type="CDD" id="cd00093">
    <property type="entry name" value="HTH_XRE"/>
    <property type="match status" value="1"/>
</dbReference>
<proteinExistence type="predicted"/>
<dbReference type="Pfam" id="PF01381">
    <property type="entry name" value="HTH_3"/>
    <property type="match status" value="1"/>
</dbReference>
<dbReference type="EMBL" id="JAYGJQ010000001">
    <property type="protein sequence ID" value="MEA9356011.1"/>
    <property type="molecule type" value="Genomic_DNA"/>
</dbReference>
<organism evidence="2 3">
    <name type="scientific">Bacteriovorax antarcticus</name>
    <dbReference type="NCBI Taxonomy" id="3088717"/>
    <lineage>
        <taxon>Bacteria</taxon>
        <taxon>Pseudomonadati</taxon>
        <taxon>Bdellovibrionota</taxon>
        <taxon>Bacteriovoracia</taxon>
        <taxon>Bacteriovoracales</taxon>
        <taxon>Bacteriovoracaceae</taxon>
        <taxon>Bacteriovorax</taxon>
    </lineage>
</organism>
<evidence type="ECO:0000313" key="3">
    <source>
        <dbReference type="Proteomes" id="UP001302274"/>
    </source>
</evidence>
<dbReference type="InterPro" id="IPR010982">
    <property type="entry name" value="Lambda_DNA-bd_dom_sf"/>
</dbReference>
<dbReference type="RefSeq" id="WP_323575658.1">
    <property type="nucleotide sequence ID" value="NZ_JAYGJQ010000001.1"/>
</dbReference>
<reference evidence="2 3" key="1">
    <citation type="submission" date="2023-11" db="EMBL/GenBank/DDBJ databases">
        <title>A Novel Polar Bacteriovorax (B. antarcticus) Isolated from the Biocrust in Antarctica.</title>
        <authorList>
            <person name="Mun W."/>
            <person name="Choi S.Y."/>
            <person name="Mitchell R.J."/>
        </authorList>
    </citation>
    <scope>NUCLEOTIDE SEQUENCE [LARGE SCALE GENOMIC DNA]</scope>
    <source>
        <strain evidence="2 3">PP10</strain>
    </source>
</reference>
<evidence type="ECO:0000259" key="1">
    <source>
        <dbReference type="PROSITE" id="PS50943"/>
    </source>
</evidence>
<sequence>MNKSINNSVCVLFKATRKFHRLQQTEFAAILGVTQGTISKIEAAVMAPDLSLWFNFLKSFDIQDPYCFTYVALELNEAAFLKLKTEGSPLVPTFDYKKDDCLFTVKKIRPLYDFLMLNHAKSFESFLKDNKISKELFYILNHPLTSEFVDTFFSFLNENKINAKSVSLLNLNFEHSLGREQHELASSGSSDIFSILNKSNESILVYEFDGTNGEYFINLNKKGQQLIHPLENSELIMNYNFLYPFHVLKSTKNIKGATPHIHEVKKDQRWKVTYAS</sequence>
<dbReference type="Gene3D" id="1.10.260.40">
    <property type="entry name" value="lambda repressor-like DNA-binding domains"/>
    <property type="match status" value="1"/>
</dbReference>
<dbReference type="PROSITE" id="PS50943">
    <property type="entry name" value="HTH_CROC1"/>
    <property type="match status" value="1"/>
</dbReference>
<feature type="domain" description="HTH cro/C1-type" evidence="1">
    <location>
        <begin position="13"/>
        <end position="67"/>
    </location>
</feature>
<dbReference type="SUPFAM" id="SSF47413">
    <property type="entry name" value="lambda repressor-like DNA-binding domains"/>
    <property type="match status" value="1"/>
</dbReference>
<dbReference type="Proteomes" id="UP001302274">
    <property type="component" value="Unassembled WGS sequence"/>
</dbReference>
<accession>A0ABU5VSN4</accession>
<gene>
    <name evidence="2" type="ORF">SHI21_07360</name>
</gene>
<comment type="caution">
    <text evidence="2">The sequence shown here is derived from an EMBL/GenBank/DDBJ whole genome shotgun (WGS) entry which is preliminary data.</text>
</comment>
<dbReference type="SMART" id="SM00530">
    <property type="entry name" value="HTH_XRE"/>
    <property type="match status" value="1"/>
</dbReference>